<organism evidence="2">
    <name type="scientific">Tanacetum cinerariifolium</name>
    <name type="common">Dalmatian daisy</name>
    <name type="synonym">Chrysanthemum cinerariifolium</name>
    <dbReference type="NCBI Taxonomy" id="118510"/>
    <lineage>
        <taxon>Eukaryota</taxon>
        <taxon>Viridiplantae</taxon>
        <taxon>Streptophyta</taxon>
        <taxon>Embryophyta</taxon>
        <taxon>Tracheophyta</taxon>
        <taxon>Spermatophyta</taxon>
        <taxon>Magnoliopsida</taxon>
        <taxon>eudicotyledons</taxon>
        <taxon>Gunneridae</taxon>
        <taxon>Pentapetalae</taxon>
        <taxon>asterids</taxon>
        <taxon>campanulids</taxon>
        <taxon>Asterales</taxon>
        <taxon>Asteraceae</taxon>
        <taxon>Asteroideae</taxon>
        <taxon>Anthemideae</taxon>
        <taxon>Anthemidinae</taxon>
        <taxon>Tanacetum</taxon>
    </lineage>
</organism>
<feature type="compositionally biased region" description="Acidic residues" evidence="1">
    <location>
        <begin position="41"/>
        <end position="74"/>
    </location>
</feature>
<evidence type="ECO:0000313" key="2">
    <source>
        <dbReference type="EMBL" id="GFD31589.1"/>
    </source>
</evidence>
<accession>A0A699VCG6</accession>
<gene>
    <name evidence="2" type="ORF">Tci_903558</name>
</gene>
<evidence type="ECO:0000256" key="1">
    <source>
        <dbReference type="SAM" id="MobiDB-lite"/>
    </source>
</evidence>
<sequence>SPTAESPGYITELEPEMEPEENDGDDEKYEGDSIDYPTSEGDNDADDNGDDFLEDDADNEDEEESSDEPFEEGETAATPPPFRYRIAARISV</sequence>
<proteinExistence type="predicted"/>
<protein>
    <submittedName>
        <fullName evidence="2">Uncharacterized protein</fullName>
    </submittedName>
</protein>
<feature type="region of interest" description="Disordered" evidence="1">
    <location>
        <begin position="1"/>
        <end position="92"/>
    </location>
</feature>
<dbReference type="AlphaFoldDB" id="A0A699VCG6"/>
<dbReference type="EMBL" id="BKCJ011415622">
    <property type="protein sequence ID" value="GFD31589.1"/>
    <property type="molecule type" value="Genomic_DNA"/>
</dbReference>
<feature type="compositionally biased region" description="Acidic residues" evidence="1">
    <location>
        <begin position="13"/>
        <end position="33"/>
    </location>
</feature>
<feature type="non-terminal residue" evidence="2">
    <location>
        <position position="1"/>
    </location>
</feature>
<reference evidence="2" key="1">
    <citation type="journal article" date="2019" name="Sci. Rep.">
        <title>Draft genome of Tanacetum cinerariifolium, the natural source of mosquito coil.</title>
        <authorList>
            <person name="Yamashiro T."/>
            <person name="Shiraishi A."/>
            <person name="Satake H."/>
            <person name="Nakayama K."/>
        </authorList>
    </citation>
    <scope>NUCLEOTIDE SEQUENCE</scope>
</reference>
<name>A0A699VCG6_TANCI</name>
<comment type="caution">
    <text evidence="2">The sequence shown here is derived from an EMBL/GenBank/DDBJ whole genome shotgun (WGS) entry which is preliminary data.</text>
</comment>